<dbReference type="SUPFAM" id="SSF47413">
    <property type="entry name" value="lambda repressor-like DNA-binding domains"/>
    <property type="match status" value="1"/>
</dbReference>
<evidence type="ECO:0000259" key="3">
    <source>
        <dbReference type="PROSITE" id="PS50943"/>
    </source>
</evidence>
<feature type="transmembrane region" description="Helical" evidence="2">
    <location>
        <begin position="137"/>
        <end position="156"/>
    </location>
</feature>
<evidence type="ECO:0000313" key="4">
    <source>
        <dbReference type="EMBL" id="OZI50188.1"/>
    </source>
</evidence>
<evidence type="ECO:0000256" key="2">
    <source>
        <dbReference type="SAM" id="Phobius"/>
    </source>
</evidence>
<comment type="caution">
    <text evidence="4">The sequence shown here is derived from an EMBL/GenBank/DDBJ whole genome shotgun (WGS) entry which is preliminary data.</text>
</comment>
<feature type="region of interest" description="Disordered" evidence="1">
    <location>
        <begin position="102"/>
        <end position="133"/>
    </location>
</feature>
<accession>A0A261TKH6</accession>
<dbReference type="RefSeq" id="WP_094800449.1">
    <property type="nucleotide sequence ID" value="NZ_NEVN01000004.1"/>
</dbReference>
<keyword evidence="2" id="KW-0812">Transmembrane</keyword>
<dbReference type="PANTHER" id="PTHR34475">
    <property type="match status" value="1"/>
</dbReference>
<dbReference type="AlphaFoldDB" id="A0A261TKH6"/>
<dbReference type="InterPro" id="IPR050400">
    <property type="entry name" value="Bact_Cytoskel_RodZ"/>
</dbReference>
<evidence type="ECO:0000256" key="1">
    <source>
        <dbReference type="SAM" id="MobiDB-lite"/>
    </source>
</evidence>
<protein>
    <submittedName>
        <fullName evidence="4">Transcriptional regulator</fullName>
    </submittedName>
</protein>
<name>A0A261TKH6_9BORD</name>
<dbReference type="GO" id="GO:0003677">
    <property type="term" value="F:DNA binding"/>
    <property type="evidence" value="ECO:0007669"/>
    <property type="project" value="InterPro"/>
</dbReference>
<feature type="compositionally biased region" description="Polar residues" evidence="1">
    <location>
        <begin position="108"/>
        <end position="123"/>
    </location>
</feature>
<dbReference type="PANTHER" id="PTHR34475:SF1">
    <property type="entry name" value="CYTOSKELETON PROTEIN RODZ"/>
    <property type="match status" value="1"/>
</dbReference>
<feature type="domain" description="HTH cro/C1-type" evidence="3">
    <location>
        <begin position="29"/>
        <end position="58"/>
    </location>
</feature>
<reference evidence="4 5" key="1">
    <citation type="submission" date="2017-05" db="EMBL/GenBank/DDBJ databases">
        <title>Complete and WGS of Bordetella genogroups.</title>
        <authorList>
            <person name="Spilker T."/>
            <person name="LiPuma J."/>
        </authorList>
    </citation>
    <scope>NUCLEOTIDE SEQUENCE [LARGE SCALE GENOMIC DNA]</scope>
    <source>
        <strain evidence="4 5">AU10456</strain>
    </source>
</reference>
<keyword evidence="2" id="KW-1133">Transmembrane helix</keyword>
<dbReference type="PROSITE" id="PS50943">
    <property type="entry name" value="HTH_CROC1"/>
    <property type="match status" value="1"/>
</dbReference>
<sequence length="175" mass="18632">MTQEIAPAVSQAVPATDPGAAAATVGAALRALRLSKGWSLEEVSGRIKFSPRQIQALEEERWNDLPTGVSLRGLIRNYARLLGADGQAIAGSLEAHAPAPAASVAPTRGSSLAQSRGLRTSGTEGLPSEDDRSGGSWGWWIVILVLIAAGVGYAFWQGWLPREWLSFQWVSQLTK</sequence>
<keyword evidence="5" id="KW-1185">Reference proteome</keyword>
<gene>
    <name evidence="4" type="ORF">CAL25_12740</name>
</gene>
<dbReference type="Proteomes" id="UP000216913">
    <property type="component" value="Unassembled WGS sequence"/>
</dbReference>
<keyword evidence="2" id="KW-0472">Membrane</keyword>
<dbReference type="EMBL" id="NEVP01000007">
    <property type="protein sequence ID" value="OZI50188.1"/>
    <property type="molecule type" value="Genomic_DNA"/>
</dbReference>
<dbReference type="CDD" id="cd00093">
    <property type="entry name" value="HTH_XRE"/>
    <property type="match status" value="1"/>
</dbReference>
<organism evidence="4 5">
    <name type="scientific">Bordetella genomosp. 5</name>
    <dbReference type="NCBI Taxonomy" id="1395608"/>
    <lineage>
        <taxon>Bacteria</taxon>
        <taxon>Pseudomonadati</taxon>
        <taxon>Pseudomonadota</taxon>
        <taxon>Betaproteobacteria</taxon>
        <taxon>Burkholderiales</taxon>
        <taxon>Alcaligenaceae</taxon>
        <taxon>Bordetella</taxon>
    </lineage>
</organism>
<dbReference type="Gene3D" id="1.10.260.40">
    <property type="entry name" value="lambda repressor-like DNA-binding domains"/>
    <property type="match status" value="1"/>
</dbReference>
<dbReference type="InterPro" id="IPR001387">
    <property type="entry name" value="Cro/C1-type_HTH"/>
</dbReference>
<evidence type="ECO:0000313" key="5">
    <source>
        <dbReference type="Proteomes" id="UP000216913"/>
    </source>
</evidence>
<dbReference type="InterPro" id="IPR010982">
    <property type="entry name" value="Lambda_DNA-bd_dom_sf"/>
</dbReference>
<dbReference type="OrthoDB" id="8561330at2"/>
<dbReference type="Pfam" id="PF13413">
    <property type="entry name" value="HTH_25"/>
    <property type="match status" value="1"/>
</dbReference>
<dbReference type="SMART" id="SM00530">
    <property type="entry name" value="HTH_XRE"/>
    <property type="match status" value="1"/>
</dbReference>
<proteinExistence type="predicted"/>